<dbReference type="Gene3D" id="3.90.1150.10">
    <property type="entry name" value="Aspartate Aminotransferase, domain 1"/>
    <property type="match status" value="1"/>
</dbReference>
<keyword evidence="3 5" id="KW-0663">Pyridoxal phosphate</keyword>
<feature type="modified residue" description="N6-(pyridoxal phosphate)lysine" evidence="5">
    <location>
        <position position="276"/>
    </location>
</feature>
<feature type="binding site" evidence="5">
    <location>
        <begin position="145"/>
        <end position="146"/>
    </location>
    <ligand>
        <name>pyridoxal 5'-phosphate</name>
        <dbReference type="ChEBI" id="CHEBI:597326"/>
    </ligand>
</feature>
<dbReference type="Proteomes" id="UP000317158">
    <property type="component" value="Unassembled WGS sequence"/>
</dbReference>
<evidence type="ECO:0000313" key="7">
    <source>
        <dbReference type="Proteomes" id="UP000317158"/>
    </source>
</evidence>
<dbReference type="Gene3D" id="3.40.640.10">
    <property type="entry name" value="Type I PLP-dependent aspartate aminotransferase-like (Major domain)"/>
    <property type="match status" value="1"/>
</dbReference>
<proteinExistence type="inferred from homology"/>
<comment type="similarity">
    <text evidence="5">Belongs to the SepCysS family.</text>
</comment>
<dbReference type="PANTHER" id="PTHR43586">
    <property type="entry name" value="CYSTEINE DESULFURASE"/>
    <property type="match status" value="1"/>
</dbReference>
<gene>
    <name evidence="6" type="primary">pscS</name>
    <name evidence="6" type="ORF">EF806_01400</name>
</gene>
<dbReference type="HAMAP" id="MF_01675">
    <property type="entry name" value="Sep_Cys_tRNA_synth"/>
    <property type="match status" value="1"/>
</dbReference>
<comment type="function">
    <text evidence="5">Converts O-phospho-L-seryl-tRNA(Cys) (Sep-tRNA(Cys)) to L-cysteinyl-tRNA(Cys) (Cys-tRNA(Cys)).</text>
</comment>
<evidence type="ECO:0000256" key="4">
    <source>
        <dbReference type="ARBA" id="ARBA00022917"/>
    </source>
</evidence>
<organism evidence="6 7">
    <name type="scientific">Methanoliparum thermophilum</name>
    <dbReference type="NCBI Taxonomy" id="2491083"/>
    <lineage>
        <taxon>Archaea</taxon>
        <taxon>Methanobacteriati</taxon>
        <taxon>Methanobacteriota</taxon>
        <taxon>Candidatus Methanoliparia</taxon>
        <taxon>Candidatus Methanoliparales</taxon>
        <taxon>Candidatus Methanoliparaceae</taxon>
        <taxon>Candidatus Methanoliparum</taxon>
    </lineage>
</organism>
<dbReference type="EMBL" id="RXIF01000003">
    <property type="protein sequence ID" value="RZN65200.1"/>
    <property type="molecule type" value="Genomic_DNA"/>
</dbReference>
<dbReference type="InterPro" id="IPR015421">
    <property type="entry name" value="PyrdxlP-dep_Trfase_major"/>
</dbReference>
<dbReference type="InterPro" id="IPR008829">
    <property type="entry name" value="SepSecS/SepCysS"/>
</dbReference>
<accession>A0A520KTC1</accession>
<evidence type="ECO:0000256" key="5">
    <source>
        <dbReference type="HAMAP-Rule" id="MF_01675"/>
    </source>
</evidence>
<comment type="catalytic activity">
    <reaction evidence="5">
        <text>O-phospho-L-seryl-tRNA(Cys) + hydrogen sulfide + H(+) = L-cysteinyl-tRNA(Cys) + phosphate</text>
        <dbReference type="Rhea" id="RHEA:25686"/>
        <dbReference type="Rhea" id="RHEA-COMP:9679"/>
        <dbReference type="Rhea" id="RHEA-COMP:9719"/>
        <dbReference type="ChEBI" id="CHEBI:15378"/>
        <dbReference type="ChEBI" id="CHEBI:29919"/>
        <dbReference type="ChEBI" id="CHEBI:43474"/>
        <dbReference type="ChEBI" id="CHEBI:78517"/>
        <dbReference type="ChEBI" id="CHEBI:78551"/>
        <dbReference type="EC" id="2.5.1.73"/>
    </reaction>
</comment>
<evidence type="ECO:0000256" key="3">
    <source>
        <dbReference type="ARBA" id="ARBA00022898"/>
    </source>
</evidence>
<dbReference type="AlphaFoldDB" id="A0A520KTC1"/>
<name>A0A520KTC1_METT2</name>
<comment type="cofactor">
    <cofactor evidence="1 5">
        <name>pyridoxal 5'-phosphate</name>
        <dbReference type="ChEBI" id="CHEBI:597326"/>
    </cofactor>
</comment>
<dbReference type="GO" id="GO:0043766">
    <property type="term" value="F:Sep-tRNA:Cys-tRNA synthase activity"/>
    <property type="evidence" value="ECO:0007669"/>
    <property type="project" value="UniProtKB-UniRule"/>
</dbReference>
<evidence type="ECO:0000313" key="6">
    <source>
        <dbReference type="EMBL" id="RZN65200.1"/>
    </source>
</evidence>
<dbReference type="NCBIfam" id="TIGR02539">
    <property type="entry name" value="SepCysS"/>
    <property type="match status" value="1"/>
</dbReference>
<keyword evidence="2 5" id="KW-0808">Transferase</keyword>
<evidence type="ECO:0000256" key="2">
    <source>
        <dbReference type="ARBA" id="ARBA00022679"/>
    </source>
</evidence>
<dbReference type="Pfam" id="PF05889">
    <property type="entry name" value="SepSecS"/>
    <property type="match status" value="1"/>
</dbReference>
<dbReference type="NCBIfam" id="NF006810">
    <property type="entry name" value="PRK09331.1"/>
    <property type="match status" value="1"/>
</dbReference>
<dbReference type="EC" id="2.5.1.73" evidence="5"/>
<dbReference type="InterPro" id="IPR015422">
    <property type="entry name" value="PyrdxlP-dep_Trfase_small"/>
</dbReference>
<protein>
    <recommendedName>
        <fullName evidence="5">O-phospho-L-seryl-tRNA:Cys-tRNA synthase</fullName>
        <ecNumber evidence="5">2.5.1.73</ecNumber>
    </recommendedName>
    <alternativeName>
        <fullName evidence="5">Sep-tRNA:Cys-tRNA synthase</fullName>
        <shortName evidence="5">SepCysS</shortName>
    </alternativeName>
</protein>
<dbReference type="GO" id="GO:0006412">
    <property type="term" value="P:translation"/>
    <property type="evidence" value="ECO:0007669"/>
    <property type="project" value="UniProtKB-KW"/>
</dbReference>
<feature type="binding site" evidence="5">
    <location>
        <position position="250"/>
    </location>
    <ligand>
        <name>pyridoxal 5'-phosphate</name>
        <dbReference type="ChEBI" id="CHEBI:597326"/>
    </ligand>
</feature>
<dbReference type="PANTHER" id="PTHR43586:SF3">
    <property type="entry name" value="O-PHOSPHO-L-SERYL-TRNA:CYS-TRNA SYNTHASE"/>
    <property type="match status" value="1"/>
</dbReference>
<keyword evidence="4 5" id="KW-0648">Protein biosynthesis</keyword>
<evidence type="ECO:0000256" key="1">
    <source>
        <dbReference type="ARBA" id="ARBA00001933"/>
    </source>
</evidence>
<sequence length="452" mass="51296">MIYDLYKAMFYLEDLREILRKNTPFNLDEKDKKEFNKILKETIQTLDKLNLESIDDGSSIRYISDKIEIRTREEEFINIDPIQAGGRLTPEARKVLISYGDGYSVCDNCFKPFRLDCIKKPPIQEFISELAEFLNMDDVRVVRGARNGFQIVANALLNKNDIVLISSLSHYTLALSIESMGAVWKEIPAGKNNVVTAEETAKKIEKVKEETGKLPKLVAIDHIDYNYGNEHDVYGISRVCKDYEIPFLYNGAYTVGIMPVDGKKIGSDFIVGSGHKSMASPAPTGVLATTDEFKDVVFKTTKQKGDITGRKFGIKEPYLLGCTVMGAPLVAMIASFPKVKERVKNWNEEIKKSNFFISEFLKIKGNKVSSELPRKHTLTRVDTNESFDKIAKKHKRKGFFLYDELNARKITGLFPGSSKNFKLNTYGLNWDQIKYLSSSFIDIAEKYGLDVE</sequence>
<comment type="caution">
    <text evidence="6">The sequence shown here is derived from an EMBL/GenBank/DDBJ whole genome shotgun (WGS) entry which is preliminary data.</text>
</comment>
<dbReference type="InterPro" id="IPR013375">
    <property type="entry name" value="Sep_Cys-tRNA_synth_arc"/>
</dbReference>
<dbReference type="SUPFAM" id="SSF53383">
    <property type="entry name" value="PLP-dependent transferases"/>
    <property type="match status" value="1"/>
</dbReference>
<comment type="subunit">
    <text evidence="5">Homodimer. Interacts with SepRS.</text>
</comment>
<reference evidence="6 7" key="1">
    <citation type="journal article" date="2019" name="Nat. Microbiol.">
        <title>Wide diversity of methane and short-chain alkane metabolisms in uncultured archaea.</title>
        <authorList>
            <person name="Borrel G."/>
            <person name="Adam P.S."/>
            <person name="McKay L.J."/>
            <person name="Chen L.X."/>
            <person name="Sierra-Garcia I.N."/>
            <person name="Sieber C.M."/>
            <person name="Letourneur Q."/>
            <person name="Ghozlane A."/>
            <person name="Andersen G.L."/>
            <person name="Li W.J."/>
            <person name="Hallam S.J."/>
            <person name="Muyzer G."/>
            <person name="de Oliveira V.M."/>
            <person name="Inskeep W.P."/>
            <person name="Banfield J.F."/>
            <person name="Gribaldo S."/>
        </authorList>
    </citation>
    <scope>NUCLEOTIDE SEQUENCE [LARGE SCALE GENOMIC DNA]</scope>
    <source>
        <strain evidence="6">NM1a</strain>
    </source>
</reference>
<dbReference type="InterPro" id="IPR015424">
    <property type="entry name" value="PyrdxlP-dep_Trfase"/>
</dbReference>
<feature type="binding site" evidence="5">
    <location>
        <begin position="273"/>
        <end position="275"/>
    </location>
    <ligand>
        <name>pyridoxal 5'-phosphate</name>
        <dbReference type="ChEBI" id="CHEBI:597326"/>
    </ligand>
</feature>